<dbReference type="Gene3D" id="3.40.50.1820">
    <property type="entry name" value="alpha/beta hydrolase"/>
    <property type="match status" value="1"/>
</dbReference>
<feature type="signal peptide" evidence="3">
    <location>
        <begin position="1"/>
        <end position="20"/>
    </location>
</feature>
<dbReference type="SUPFAM" id="SSF53474">
    <property type="entry name" value="alpha/beta-Hydrolases"/>
    <property type="match status" value="1"/>
</dbReference>
<evidence type="ECO:0000256" key="1">
    <source>
        <dbReference type="ARBA" id="ARBA00010088"/>
    </source>
</evidence>
<evidence type="ECO:0000313" key="7">
    <source>
        <dbReference type="EMBL" id="SFN16796.1"/>
    </source>
</evidence>
<keyword evidence="2" id="KW-0378">Hydrolase</keyword>
<gene>
    <name evidence="6" type="ORF">ATL45_1237</name>
    <name evidence="7" type="ORF">SAMN05421805_10353</name>
</gene>
<keyword evidence="3" id="KW-0732">Signal</keyword>
<evidence type="ECO:0000259" key="5">
    <source>
        <dbReference type="Pfam" id="PF08386"/>
    </source>
</evidence>
<feature type="chain" id="PRO_5038469862" evidence="3">
    <location>
        <begin position="21"/>
        <end position="467"/>
    </location>
</feature>
<dbReference type="Proteomes" id="UP000270697">
    <property type="component" value="Unassembled WGS sequence"/>
</dbReference>
<dbReference type="STRING" id="455193.SAMN05421805_10353"/>
<dbReference type="PANTHER" id="PTHR43248">
    <property type="entry name" value="2-SUCCINYL-6-HYDROXY-2,4-CYCLOHEXADIENE-1-CARBOXYLATE SYNTHASE"/>
    <property type="match status" value="1"/>
</dbReference>
<evidence type="ECO:0000256" key="2">
    <source>
        <dbReference type="ARBA" id="ARBA00022801"/>
    </source>
</evidence>
<dbReference type="InterPro" id="IPR051601">
    <property type="entry name" value="Serine_prot/Carboxylest_S33"/>
</dbReference>
<dbReference type="EMBL" id="FOUP01000003">
    <property type="protein sequence ID" value="SFN16796.1"/>
    <property type="molecule type" value="Genomic_DNA"/>
</dbReference>
<comment type="similarity">
    <text evidence="1">Belongs to the peptidase S33 family.</text>
</comment>
<dbReference type="RefSeq" id="WP_093149991.1">
    <property type="nucleotide sequence ID" value="NZ_FOUP01000003.1"/>
</dbReference>
<sequence length="467" mass="50807">MKRAITVAAAALCLSGCATATAERQLAWQPCAGEDDPVGYECAEVEVPVDWAAPHGAKLSLRIARLPSTDPAQRIGSVVFNPGGPGASGIEDLKAGADNVTELRARFDVVTWEPRGSWPTWSQAQEEACVTTGPEFTFPRNQAEFDAKAAENAAQADRCRELAPELYDNMDSASHARDLDAIREALGEEKLNYFGQSYGGVIGVSYARLFPQQVRTMFLDSIVNHTASDERADELRALERTDLFNRFVDWCGETETCSMRGEDVRAVWRDLLAEADRAPIPVAGTELAYSAFDLENAMQPFLGVSRYAELDQAIAAARNGDATVFTMPSQGRKPWHPNAMLATQCADGFTYRTYEDFEAAQERARRLTPDFPHALPGLQTTCLGWQATNPRGPLNGENLPPILGAAGANELLTTREVASHVPGSTVIEFPGVYHGLYMAAGNRCVIDHANRYFTDATLPPEGTVCEA</sequence>
<evidence type="ECO:0000313" key="8">
    <source>
        <dbReference type="Proteomes" id="UP000199398"/>
    </source>
</evidence>
<keyword evidence="9" id="KW-1185">Reference proteome</keyword>
<organism evidence="7 8">
    <name type="scientific">Saccharopolyspora antimicrobica</name>
    <dbReference type="NCBI Taxonomy" id="455193"/>
    <lineage>
        <taxon>Bacteria</taxon>
        <taxon>Bacillati</taxon>
        <taxon>Actinomycetota</taxon>
        <taxon>Actinomycetes</taxon>
        <taxon>Pseudonocardiales</taxon>
        <taxon>Pseudonocardiaceae</taxon>
        <taxon>Saccharopolyspora</taxon>
    </lineage>
</organism>
<dbReference type="Proteomes" id="UP000199398">
    <property type="component" value="Unassembled WGS sequence"/>
</dbReference>
<dbReference type="OrthoDB" id="5519806at2"/>
<name>A0A1I4WUF5_9PSEU</name>
<dbReference type="Pfam" id="PF00561">
    <property type="entry name" value="Abhydrolase_1"/>
    <property type="match status" value="1"/>
</dbReference>
<dbReference type="AlphaFoldDB" id="A0A1I4WUF5"/>
<protein>
    <submittedName>
        <fullName evidence="7">TAP-like protein</fullName>
    </submittedName>
</protein>
<evidence type="ECO:0000259" key="4">
    <source>
        <dbReference type="Pfam" id="PF00561"/>
    </source>
</evidence>
<dbReference type="InterPro" id="IPR029058">
    <property type="entry name" value="AB_hydrolase_fold"/>
</dbReference>
<reference evidence="6 9" key="2">
    <citation type="submission" date="2018-10" db="EMBL/GenBank/DDBJ databases">
        <title>Sequencing the genomes of 1000 actinobacteria strains.</title>
        <authorList>
            <person name="Klenk H.-P."/>
        </authorList>
    </citation>
    <scope>NUCLEOTIDE SEQUENCE [LARGE SCALE GENOMIC DNA]</scope>
    <source>
        <strain evidence="6 9">DSM 45119</strain>
    </source>
</reference>
<reference evidence="7 8" key="1">
    <citation type="submission" date="2016-10" db="EMBL/GenBank/DDBJ databases">
        <authorList>
            <person name="de Groot N.N."/>
        </authorList>
    </citation>
    <scope>NUCLEOTIDE SEQUENCE [LARGE SCALE GENOMIC DNA]</scope>
    <source>
        <strain evidence="7 8">CPCC 201259</strain>
    </source>
</reference>
<evidence type="ECO:0000256" key="3">
    <source>
        <dbReference type="SAM" id="SignalP"/>
    </source>
</evidence>
<dbReference type="PANTHER" id="PTHR43248:SF25">
    <property type="entry name" value="AB HYDROLASE-1 DOMAIN-CONTAINING PROTEIN-RELATED"/>
    <property type="match status" value="1"/>
</dbReference>
<dbReference type="InterPro" id="IPR000073">
    <property type="entry name" value="AB_hydrolase_1"/>
</dbReference>
<dbReference type="GO" id="GO:0016787">
    <property type="term" value="F:hydrolase activity"/>
    <property type="evidence" value="ECO:0007669"/>
    <property type="project" value="UniProtKB-KW"/>
</dbReference>
<dbReference type="InterPro" id="IPR013595">
    <property type="entry name" value="Pept_S33_TAP-like_C"/>
</dbReference>
<evidence type="ECO:0000313" key="6">
    <source>
        <dbReference type="EMBL" id="RKT82973.1"/>
    </source>
</evidence>
<feature type="domain" description="Peptidase S33 tripeptidyl aminopeptidase-like C-terminal" evidence="5">
    <location>
        <begin position="400"/>
        <end position="465"/>
    </location>
</feature>
<feature type="domain" description="AB hydrolase-1" evidence="4">
    <location>
        <begin position="78"/>
        <end position="274"/>
    </location>
</feature>
<dbReference type="EMBL" id="RBXX01000002">
    <property type="protein sequence ID" value="RKT82973.1"/>
    <property type="molecule type" value="Genomic_DNA"/>
</dbReference>
<evidence type="ECO:0000313" key="9">
    <source>
        <dbReference type="Proteomes" id="UP000270697"/>
    </source>
</evidence>
<accession>A0A1I4WUF5</accession>
<proteinExistence type="inferred from homology"/>
<dbReference type="Pfam" id="PF08386">
    <property type="entry name" value="Abhydrolase_4"/>
    <property type="match status" value="1"/>
</dbReference>